<accession>A0A6V7P5E6</accession>
<feature type="region of interest" description="Disordered" evidence="1">
    <location>
        <begin position="1"/>
        <end position="30"/>
    </location>
</feature>
<evidence type="ECO:0000313" key="2">
    <source>
        <dbReference type="EMBL" id="CAD1825854.1"/>
    </source>
</evidence>
<reference evidence="2" key="1">
    <citation type="submission" date="2020-07" db="EMBL/GenBank/DDBJ databases">
        <authorList>
            <person name="Lin J."/>
        </authorList>
    </citation>
    <scope>NUCLEOTIDE SEQUENCE</scope>
</reference>
<organism evidence="2">
    <name type="scientific">Ananas comosus var. bracteatus</name>
    <name type="common">red pineapple</name>
    <dbReference type="NCBI Taxonomy" id="296719"/>
    <lineage>
        <taxon>Eukaryota</taxon>
        <taxon>Viridiplantae</taxon>
        <taxon>Streptophyta</taxon>
        <taxon>Embryophyta</taxon>
        <taxon>Tracheophyta</taxon>
        <taxon>Spermatophyta</taxon>
        <taxon>Magnoliopsida</taxon>
        <taxon>Liliopsida</taxon>
        <taxon>Poales</taxon>
        <taxon>Bromeliaceae</taxon>
        <taxon>Bromelioideae</taxon>
        <taxon>Ananas</taxon>
    </lineage>
</organism>
<feature type="compositionally biased region" description="Basic residues" evidence="1">
    <location>
        <begin position="61"/>
        <end position="85"/>
    </location>
</feature>
<feature type="compositionally biased region" description="Basic and acidic residues" evidence="1">
    <location>
        <begin position="1"/>
        <end position="12"/>
    </location>
</feature>
<proteinExistence type="predicted"/>
<feature type="region of interest" description="Disordered" evidence="1">
    <location>
        <begin position="58"/>
        <end position="85"/>
    </location>
</feature>
<protein>
    <submittedName>
        <fullName evidence="2">Uncharacterized protein</fullName>
    </submittedName>
</protein>
<dbReference type="EMBL" id="LR862145">
    <property type="protein sequence ID" value="CAD1825854.1"/>
    <property type="molecule type" value="Genomic_DNA"/>
</dbReference>
<name>A0A6V7P5E6_ANACO</name>
<dbReference type="AlphaFoldDB" id="A0A6V7P5E6"/>
<gene>
    <name evidence="2" type="ORF">CB5_LOCUS9065</name>
</gene>
<sequence length="127" mass="14361">MGFGKSEGKDRSPGTGLSGRDRFPNAKFPLPEREALGDRLGDPFPVICSLPLSHSFPLSLSRKKKKKKKERKEKKRKKKEKTKKKRKIVFFSLSLKLGAWCRGLRTRGRRRFADPTSGCGVIAETDT</sequence>
<feature type="compositionally biased region" description="Basic and acidic residues" evidence="1">
    <location>
        <begin position="19"/>
        <end position="30"/>
    </location>
</feature>
<evidence type="ECO:0000256" key="1">
    <source>
        <dbReference type="SAM" id="MobiDB-lite"/>
    </source>
</evidence>